<dbReference type="GO" id="GO:0001682">
    <property type="term" value="P:tRNA 5'-leader removal"/>
    <property type="evidence" value="ECO:0007669"/>
    <property type="project" value="InterPro"/>
</dbReference>
<dbReference type="GO" id="GO:0000171">
    <property type="term" value="F:ribonuclease MRP activity"/>
    <property type="evidence" value="ECO:0007669"/>
    <property type="project" value="TreeGrafter"/>
</dbReference>
<name>A0A5J5F0M0_9PEZI</name>
<proteinExistence type="predicted"/>
<reference evidence="1 2" key="1">
    <citation type="submission" date="2019-09" db="EMBL/GenBank/DDBJ databases">
        <title>Draft genome of the ectomycorrhizal ascomycete Sphaerosporella brunnea.</title>
        <authorList>
            <consortium name="DOE Joint Genome Institute"/>
            <person name="Benucci G.M."/>
            <person name="Marozzi G."/>
            <person name="Antonielli L."/>
            <person name="Sanchez S."/>
            <person name="Marco P."/>
            <person name="Wang X."/>
            <person name="Falini L.B."/>
            <person name="Barry K."/>
            <person name="Haridas S."/>
            <person name="Lipzen A."/>
            <person name="Labutti K."/>
            <person name="Grigoriev I.V."/>
            <person name="Murat C."/>
            <person name="Martin F."/>
            <person name="Albertini E."/>
            <person name="Donnini D."/>
            <person name="Bonito G."/>
        </authorList>
    </citation>
    <scope>NUCLEOTIDE SEQUENCE [LARGE SCALE GENOMIC DNA]</scope>
    <source>
        <strain evidence="1 2">Sb_GMNB300</strain>
    </source>
</reference>
<dbReference type="Proteomes" id="UP000326924">
    <property type="component" value="Unassembled WGS sequence"/>
</dbReference>
<organism evidence="1 2">
    <name type="scientific">Sphaerosporella brunnea</name>
    <dbReference type="NCBI Taxonomy" id="1250544"/>
    <lineage>
        <taxon>Eukaryota</taxon>
        <taxon>Fungi</taxon>
        <taxon>Dikarya</taxon>
        <taxon>Ascomycota</taxon>
        <taxon>Pezizomycotina</taxon>
        <taxon>Pezizomycetes</taxon>
        <taxon>Pezizales</taxon>
        <taxon>Pyronemataceae</taxon>
        <taxon>Sphaerosporella</taxon>
    </lineage>
</organism>
<dbReference type="Pfam" id="PF08584">
    <property type="entry name" value="Ribonuc_P_40"/>
    <property type="match status" value="1"/>
</dbReference>
<accession>A0A5J5F0M0</accession>
<dbReference type="AlphaFoldDB" id="A0A5J5F0M0"/>
<evidence type="ECO:0000313" key="2">
    <source>
        <dbReference type="Proteomes" id="UP000326924"/>
    </source>
</evidence>
<dbReference type="GO" id="GO:0004526">
    <property type="term" value="F:ribonuclease P activity"/>
    <property type="evidence" value="ECO:0007669"/>
    <property type="project" value="TreeGrafter"/>
</dbReference>
<keyword evidence="2" id="KW-1185">Reference proteome</keyword>
<dbReference type="OrthoDB" id="63112at2759"/>
<dbReference type="PANTHER" id="PTHR15396">
    <property type="entry name" value="RIBONUCLEASE P PROTEIN SUBUNIT P40"/>
    <property type="match status" value="1"/>
</dbReference>
<dbReference type="PANTHER" id="PTHR15396:SF1">
    <property type="entry name" value="RIBONUCLEASE P PROTEIN SUBUNIT P40"/>
    <property type="match status" value="1"/>
</dbReference>
<dbReference type="InParanoid" id="A0A5J5F0M0"/>
<protein>
    <submittedName>
        <fullName evidence="1">Ribonuclease P 40kDa subunit-domain-containing protein</fullName>
    </submittedName>
</protein>
<comment type="caution">
    <text evidence="1">The sequence shown here is derived from an EMBL/GenBank/DDBJ whole genome shotgun (WGS) entry which is preliminary data.</text>
</comment>
<dbReference type="InterPro" id="IPR013893">
    <property type="entry name" value="RNase_P_Rpp40"/>
</dbReference>
<sequence>MPSPKCFVSLVKPPAKRKPFVNAFNHRIDLLLPTDVYDIISQSLLSCPSLAAPPVYHRLVMPLGEILEPTFFNTHIKSGNILLLSRGRLDVENIICLSDGVLRMNLDTETYERAGLQGQPAKCGNGSGAMKRRRFVVELNLRSPSYLTGSKSFNRLKRACENVLNQPQVFLFADLSPSKLSSSGSGSSAADSAAAIPEIITKFPVRTPVPVVETFTDVRIPAFRAPTNSRPHGGGKSEEANYNRGIWRDWVMEIHEYLSLLLLPSGPADRLRATTSVDPYLSTYAVDDELESPSTVTKLQLVGLIPAKWAEAFWENMERLLESLTEEKPETVWAAMVIHGFDDVPFEPTGKQRAGLDACGNAYSILKLPGEGGAMTWEIVGGGNE</sequence>
<dbReference type="EMBL" id="VXIS01000060">
    <property type="protein sequence ID" value="KAA8909148.1"/>
    <property type="molecule type" value="Genomic_DNA"/>
</dbReference>
<gene>
    <name evidence="1" type="ORF">FN846DRAFT_942968</name>
</gene>
<dbReference type="GO" id="GO:0000172">
    <property type="term" value="C:ribonuclease MRP complex"/>
    <property type="evidence" value="ECO:0007669"/>
    <property type="project" value="TreeGrafter"/>
</dbReference>
<dbReference type="GO" id="GO:0030681">
    <property type="term" value="C:multimeric ribonuclease P complex"/>
    <property type="evidence" value="ECO:0007669"/>
    <property type="project" value="TreeGrafter"/>
</dbReference>
<evidence type="ECO:0000313" key="1">
    <source>
        <dbReference type="EMBL" id="KAA8909148.1"/>
    </source>
</evidence>
<dbReference type="GO" id="GO:0000447">
    <property type="term" value="P:endonucleolytic cleavage in ITS1 to separate SSU-rRNA from 5.8S rRNA and LSU-rRNA from tricistronic rRNA transcript (SSU-rRNA, 5.8S rRNA, LSU-rRNA)"/>
    <property type="evidence" value="ECO:0007669"/>
    <property type="project" value="TreeGrafter"/>
</dbReference>